<keyword evidence="3" id="KW-1185">Reference proteome</keyword>
<reference evidence="2 3" key="1">
    <citation type="submission" date="2024-06" db="EMBL/GenBank/DDBJ databases">
        <title>A chromosome level genome sequence of Diviner's sage (Salvia divinorum).</title>
        <authorList>
            <person name="Ford S.A."/>
            <person name="Ro D.-K."/>
            <person name="Ness R.W."/>
            <person name="Phillips M.A."/>
        </authorList>
    </citation>
    <scope>NUCLEOTIDE SEQUENCE [LARGE SCALE GENOMIC DNA]</scope>
    <source>
        <strain evidence="2">SAF-2024a</strain>
        <tissue evidence="2">Leaf</tissue>
    </source>
</reference>
<gene>
    <name evidence="2" type="ORF">AAHA92_16078</name>
</gene>
<dbReference type="AlphaFoldDB" id="A0ABD1GUC8"/>
<organism evidence="2 3">
    <name type="scientific">Salvia divinorum</name>
    <name type="common">Maria pastora</name>
    <name type="synonym">Diviner's sage</name>
    <dbReference type="NCBI Taxonomy" id="28513"/>
    <lineage>
        <taxon>Eukaryota</taxon>
        <taxon>Viridiplantae</taxon>
        <taxon>Streptophyta</taxon>
        <taxon>Embryophyta</taxon>
        <taxon>Tracheophyta</taxon>
        <taxon>Spermatophyta</taxon>
        <taxon>Magnoliopsida</taxon>
        <taxon>eudicotyledons</taxon>
        <taxon>Gunneridae</taxon>
        <taxon>Pentapetalae</taxon>
        <taxon>asterids</taxon>
        <taxon>lamiids</taxon>
        <taxon>Lamiales</taxon>
        <taxon>Lamiaceae</taxon>
        <taxon>Nepetoideae</taxon>
        <taxon>Mentheae</taxon>
        <taxon>Salviinae</taxon>
        <taxon>Salvia</taxon>
        <taxon>Salvia subgen. Calosphace</taxon>
    </lineage>
</organism>
<dbReference type="InterPro" id="IPR021789">
    <property type="entry name" value="KHA_dom"/>
</dbReference>
<sequence>MAMTTAAAAGAVAARRINNAKINRRSSGLSSSSFDGFYRTDVFLSSVSIITITCLDVDAVGRLLVVPNSIEELKHVGMTLYGATFYRVLLDNEGEINDIRVVRSGDVIIFAEEPTAWVTITITCLEKGDVAGKLLVVPPTFEELKQVGVKVYGAHFARVLDEQGTEINDVGALRNGDRIVYASQKRAEESNARAMIMFTITCLEKGDSARRLLVLPFALRQVTRIGKNIYGAHFVRALNEEGNEINDMGMLRDGVRVDYTTCPKWAKKSNAWIMITITCLEMGDFVGKLLVLPCRLAELKVIGGMIYGAKFVRVMDEKGVEINDIRVLRNGDRVIFTRENRKWNAQKWVEESNSHKRVEELNAHKRVEELNAQKWVEGSNAPVTVTCLTPIMRVLREMW</sequence>
<dbReference type="Proteomes" id="UP001567538">
    <property type="component" value="Unassembled WGS sequence"/>
</dbReference>
<dbReference type="Pfam" id="PF11834">
    <property type="entry name" value="KHA"/>
    <property type="match status" value="3"/>
</dbReference>
<comment type="caution">
    <text evidence="2">The sequence shown here is derived from an EMBL/GenBank/DDBJ whole genome shotgun (WGS) entry which is preliminary data.</text>
</comment>
<feature type="domain" description="KHA" evidence="1">
    <location>
        <begin position="119"/>
        <end position="199"/>
    </location>
</feature>
<evidence type="ECO:0000313" key="2">
    <source>
        <dbReference type="EMBL" id="KAL1547761.1"/>
    </source>
</evidence>
<proteinExistence type="predicted"/>
<protein>
    <recommendedName>
        <fullName evidence="1">KHA domain-containing protein</fullName>
    </recommendedName>
</protein>
<evidence type="ECO:0000259" key="1">
    <source>
        <dbReference type="PROSITE" id="PS51490"/>
    </source>
</evidence>
<dbReference type="EMBL" id="JBEAFC010000007">
    <property type="protein sequence ID" value="KAL1547761.1"/>
    <property type="molecule type" value="Genomic_DNA"/>
</dbReference>
<name>A0ABD1GUC8_SALDI</name>
<accession>A0ABD1GUC8</accession>
<dbReference type="PROSITE" id="PS51490">
    <property type="entry name" value="KHA"/>
    <property type="match status" value="1"/>
</dbReference>
<evidence type="ECO:0000313" key="3">
    <source>
        <dbReference type="Proteomes" id="UP001567538"/>
    </source>
</evidence>